<dbReference type="GO" id="GO:0032440">
    <property type="term" value="F:2-alkenal reductase [NAD(P)H] activity"/>
    <property type="evidence" value="ECO:0007669"/>
    <property type="project" value="TreeGrafter"/>
</dbReference>
<dbReference type="SUPFAM" id="SSF50129">
    <property type="entry name" value="GroES-like"/>
    <property type="match status" value="1"/>
</dbReference>
<dbReference type="PANTHER" id="PTHR43205">
    <property type="entry name" value="PROSTAGLANDIN REDUCTASE"/>
    <property type="match status" value="1"/>
</dbReference>
<accession>A0AAV0Z7S9</accession>
<dbReference type="Proteomes" id="UP001157006">
    <property type="component" value="Chromosome 1S"/>
</dbReference>
<dbReference type="AlphaFoldDB" id="A0AAV0Z7S9"/>
<gene>
    <name evidence="1" type="ORF">VFH_I058240</name>
</gene>
<dbReference type="PANTHER" id="PTHR43205:SF80">
    <property type="entry name" value="2-ALKENAL REDUCTASE (NADP(+)-DEPENDENT)-LIKE"/>
    <property type="match status" value="1"/>
</dbReference>
<name>A0AAV0Z7S9_VICFA</name>
<organism evidence="1 2">
    <name type="scientific">Vicia faba</name>
    <name type="common">Broad bean</name>
    <name type="synonym">Faba vulgaris</name>
    <dbReference type="NCBI Taxonomy" id="3906"/>
    <lineage>
        <taxon>Eukaryota</taxon>
        <taxon>Viridiplantae</taxon>
        <taxon>Streptophyta</taxon>
        <taxon>Embryophyta</taxon>
        <taxon>Tracheophyta</taxon>
        <taxon>Spermatophyta</taxon>
        <taxon>Magnoliopsida</taxon>
        <taxon>eudicotyledons</taxon>
        <taxon>Gunneridae</taxon>
        <taxon>Pentapetalae</taxon>
        <taxon>rosids</taxon>
        <taxon>fabids</taxon>
        <taxon>Fabales</taxon>
        <taxon>Fabaceae</taxon>
        <taxon>Papilionoideae</taxon>
        <taxon>50 kb inversion clade</taxon>
        <taxon>NPAAA clade</taxon>
        <taxon>Hologalegina</taxon>
        <taxon>IRL clade</taxon>
        <taxon>Fabeae</taxon>
        <taxon>Vicia</taxon>
    </lineage>
</organism>
<dbReference type="Gene3D" id="3.90.180.10">
    <property type="entry name" value="Medium-chain alcohol dehydrogenases, catalytic domain"/>
    <property type="match status" value="1"/>
</dbReference>
<dbReference type="Gene3D" id="3.40.50.720">
    <property type="entry name" value="NAD(P)-binding Rossmann-like Domain"/>
    <property type="match status" value="1"/>
</dbReference>
<reference evidence="1 2" key="1">
    <citation type="submission" date="2023-01" db="EMBL/GenBank/DDBJ databases">
        <authorList>
            <person name="Kreplak J."/>
        </authorList>
    </citation>
    <scope>NUCLEOTIDE SEQUENCE [LARGE SCALE GENOMIC DNA]</scope>
</reference>
<evidence type="ECO:0000313" key="1">
    <source>
        <dbReference type="EMBL" id="CAI8592782.1"/>
    </source>
</evidence>
<sequence>MTDFVESREWYLAAYCPEGVPTTDHLKLRTVSLSLHSDSIPDNHLVVETLLLSVDPYLRGRITGSLGGLFISQYQLNQAITVFAVVRLAKIRGCRVIGSTGSDDKVKLIKEEFGYDDGFNYNIETDYDAALTSRNSYIYLFLYSLLFRYC</sequence>
<evidence type="ECO:0000313" key="2">
    <source>
        <dbReference type="Proteomes" id="UP001157006"/>
    </source>
</evidence>
<dbReference type="InterPro" id="IPR011032">
    <property type="entry name" value="GroES-like_sf"/>
</dbReference>
<dbReference type="SUPFAM" id="SSF51735">
    <property type="entry name" value="NAD(P)-binding Rossmann-fold domains"/>
    <property type="match status" value="1"/>
</dbReference>
<dbReference type="EMBL" id="OX451735">
    <property type="protein sequence ID" value="CAI8592782.1"/>
    <property type="molecule type" value="Genomic_DNA"/>
</dbReference>
<proteinExistence type="predicted"/>
<dbReference type="InterPro" id="IPR045010">
    <property type="entry name" value="MDR_fam"/>
</dbReference>
<keyword evidence="2" id="KW-1185">Reference proteome</keyword>
<dbReference type="InterPro" id="IPR036291">
    <property type="entry name" value="NAD(P)-bd_dom_sf"/>
</dbReference>
<protein>
    <submittedName>
        <fullName evidence="1">Uncharacterized protein</fullName>
    </submittedName>
</protein>